<protein>
    <submittedName>
        <fullName evidence="3">Uncharacterized protein</fullName>
    </submittedName>
</protein>
<comment type="caution">
    <text evidence="3">The sequence shown here is derived from an EMBL/GenBank/DDBJ whole genome shotgun (WGS) entry which is preliminary data.</text>
</comment>
<proteinExistence type="predicted"/>
<feature type="region of interest" description="Disordered" evidence="2">
    <location>
        <begin position="1"/>
        <end position="38"/>
    </location>
</feature>
<name>A0AAW1CES2_9HEMI</name>
<feature type="region of interest" description="Disordered" evidence="2">
    <location>
        <begin position="78"/>
        <end position="107"/>
    </location>
</feature>
<keyword evidence="4" id="KW-1185">Reference proteome</keyword>
<feature type="region of interest" description="Disordered" evidence="2">
    <location>
        <begin position="386"/>
        <end position="418"/>
    </location>
</feature>
<dbReference type="EMBL" id="JAPXFL010000015">
    <property type="protein sequence ID" value="KAK9497151.1"/>
    <property type="molecule type" value="Genomic_DNA"/>
</dbReference>
<evidence type="ECO:0000256" key="2">
    <source>
        <dbReference type="SAM" id="MobiDB-lite"/>
    </source>
</evidence>
<feature type="coiled-coil region" evidence="1">
    <location>
        <begin position="612"/>
        <end position="639"/>
    </location>
</feature>
<sequence>MGNSGSTATVPTVGPEQTFRQRDRDSFTSKSQPTVLSHQIKRPNDRIYERGSSCKFSRPKVLPDAAVSPLRLRRTDNGEILHNGGTISARRQVGSSSPDSYEDREIRDEQVSRRMRLFKTRAESQKSANDDLQGHQHFHQHQLPITTLKRSLSTPQFHDEFLSGMEHDNSTRSKENSFEAEIRTEWKDRDIIRTDSAERINTLLAVSASRLENEQPFDSLFSNHNHDYLQSINNQNQLIRSMRKTANTPVKRFYFGMNDEIRETDNYRKNQDNIDGFLSLPGSDTLDLLDDQNSQNDGITVQLRATLPRKQLDIPQFSPLTAWRLLSCGESPHHRGDNNIIQCEEELEVLSSSAQNNHINHHLLLVDKSQDSGISADDSPRIDSQAAWTPQQDLEETSSDGGFSPFPTANSPDNTDNCQTARFSPRFILSLPRDDRLHIYTDQIQDGDRMRKVKEKSDDRDNMKKDCESALVDSNWVLSRSMPSLLNTTSFRQSQFSSIDLSPLQDDDLNSSLVKQPSFSYLANGGHIMYLPQYSKHKISEKNDKIGRNSIGNNAISKSCEDVARETAKEVSNQVQSSAPTSAPQSLQPKTKSERKFTFQSTIRQLERKRLAEKLSKEAETKENERRLEVEAMRKAEEEFQRKREREKVGIRQQLRLFSLTSNPTSTQILSEFHIPSRDYKEYRNKYGTENDSPKPEVQKKSMVHPAVTYQIPKSTQIYFNPRTNSDKDGEGGTKTIGVDNYRKKFAQGGVSLNDQSNHFTSYDHHIRGNSPIRLKGAIGLCSLQSNRLSETRGNALP</sequence>
<evidence type="ECO:0000313" key="3">
    <source>
        <dbReference type="EMBL" id="KAK9497151.1"/>
    </source>
</evidence>
<feature type="compositionally biased region" description="Polar residues" evidence="2">
    <location>
        <begin position="1"/>
        <end position="10"/>
    </location>
</feature>
<gene>
    <name evidence="3" type="ORF">O3M35_004522</name>
</gene>
<organism evidence="3 4">
    <name type="scientific">Rhynocoris fuscipes</name>
    <dbReference type="NCBI Taxonomy" id="488301"/>
    <lineage>
        <taxon>Eukaryota</taxon>
        <taxon>Metazoa</taxon>
        <taxon>Ecdysozoa</taxon>
        <taxon>Arthropoda</taxon>
        <taxon>Hexapoda</taxon>
        <taxon>Insecta</taxon>
        <taxon>Pterygota</taxon>
        <taxon>Neoptera</taxon>
        <taxon>Paraneoptera</taxon>
        <taxon>Hemiptera</taxon>
        <taxon>Heteroptera</taxon>
        <taxon>Panheteroptera</taxon>
        <taxon>Cimicomorpha</taxon>
        <taxon>Reduviidae</taxon>
        <taxon>Harpactorinae</taxon>
        <taxon>Harpactorini</taxon>
        <taxon>Rhynocoris</taxon>
    </lineage>
</organism>
<feature type="compositionally biased region" description="Polar residues" evidence="2">
    <location>
        <begin position="28"/>
        <end position="37"/>
    </location>
</feature>
<evidence type="ECO:0000256" key="1">
    <source>
        <dbReference type="SAM" id="Coils"/>
    </source>
</evidence>
<feature type="compositionally biased region" description="Polar residues" evidence="2">
    <location>
        <begin position="407"/>
        <end position="418"/>
    </location>
</feature>
<dbReference type="Proteomes" id="UP001461498">
    <property type="component" value="Unassembled WGS sequence"/>
</dbReference>
<evidence type="ECO:0000313" key="4">
    <source>
        <dbReference type="Proteomes" id="UP001461498"/>
    </source>
</evidence>
<dbReference type="AlphaFoldDB" id="A0AAW1CES2"/>
<feature type="region of interest" description="Disordered" evidence="2">
    <location>
        <begin position="567"/>
        <end position="599"/>
    </location>
</feature>
<accession>A0AAW1CES2</accession>
<reference evidence="3 4" key="1">
    <citation type="submission" date="2022-12" db="EMBL/GenBank/DDBJ databases">
        <title>Chromosome-level genome assembly of true bugs.</title>
        <authorList>
            <person name="Ma L."/>
            <person name="Li H."/>
        </authorList>
    </citation>
    <scope>NUCLEOTIDE SEQUENCE [LARGE SCALE GENOMIC DNA]</scope>
    <source>
        <strain evidence="3">Lab_2022b</strain>
    </source>
</reference>
<feature type="compositionally biased region" description="Polar residues" evidence="2">
    <location>
        <begin position="570"/>
        <end position="590"/>
    </location>
</feature>
<keyword evidence="1" id="KW-0175">Coiled coil</keyword>